<dbReference type="Proteomes" id="UP000647172">
    <property type="component" value="Unassembled WGS sequence"/>
</dbReference>
<organism evidence="2 3">
    <name type="scientific">Actinoplanes nipponensis</name>
    <dbReference type="NCBI Taxonomy" id="135950"/>
    <lineage>
        <taxon>Bacteria</taxon>
        <taxon>Bacillati</taxon>
        <taxon>Actinomycetota</taxon>
        <taxon>Actinomycetes</taxon>
        <taxon>Micromonosporales</taxon>
        <taxon>Micromonosporaceae</taxon>
        <taxon>Actinoplanes</taxon>
    </lineage>
</organism>
<proteinExistence type="predicted"/>
<comment type="caution">
    <text evidence="2">The sequence shown here is derived from an EMBL/GenBank/DDBJ whole genome shotgun (WGS) entry which is preliminary data.</text>
</comment>
<protein>
    <recommendedName>
        <fullName evidence="4">Cell division septum initiation DivIVA, interacts with FtsZ, MinD</fullName>
    </recommendedName>
</protein>
<evidence type="ECO:0000313" key="3">
    <source>
        <dbReference type="Proteomes" id="UP000647172"/>
    </source>
</evidence>
<reference evidence="2" key="1">
    <citation type="submission" date="2021-01" db="EMBL/GenBank/DDBJ databases">
        <title>Whole genome shotgun sequence of Actinoplanes nipponensis NBRC 14063.</title>
        <authorList>
            <person name="Komaki H."/>
            <person name="Tamura T."/>
        </authorList>
    </citation>
    <scope>NUCLEOTIDE SEQUENCE</scope>
    <source>
        <strain evidence="2">NBRC 14063</strain>
    </source>
</reference>
<evidence type="ECO:0008006" key="4">
    <source>
        <dbReference type="Google" id="ProtNLM"/>
    </source>
</evidence>
<dbReference type="AlphaFoldDB" id="A0A919JMA6"/>
<dbReference type="RefSeq" id="WP_239130645.1">
    <property type="nucleotide sequence ID" value="NZ_BAAAYJ010000097.1"/>
</dbReference>
<dbReference type="PANTHER" id="PTHR35794:SF2">
    <property type="entry name" value="CELL DIVISION PROTEIN DIVIVA"/>
    <property type="match status" value="1"/>
</dbReference>
<gene>
    <name evidence="2" type="ORF">Ani05nite_53260</name>
</gene>
<dbReference type="PANTHER" id="PTHR35794">
    <property type="entry name" value="CELL DIVISION PROTEIN DIVIVA"/>
    <property type="match status" value="1"/>
</dbReference>
<accession>A0A919JMA6</accession>
<dbReference type="EMBL" id="BOMQ01000061">
    <property type="protein sequence ID" value="GIE51792.1"/>
    <property type="molecule type" value="Genomic_DNA"/>
</dbReference>
<name>A0A919JMA6_9ACTN</name>
<evidence type="ECO:0000256" key="1">
    <source>
        <dbReference type="SAM" id="MobiDB-lite"/>
    </source>
</evidence>
<keyword evidence="3" id="KW-1185">Reference proteome</keyword>
<feature type="compositionally biased region" description="Basic and acidic residues" evidence="1">
    <location>
        <begin position="233"/>
        <end position="246"/>
    </location>
</feature>
<sequence length="261" mass="28299">MTDNRMKDRVKVMLGTSPDGATSEHALVSPTPVPGLPNQALQVLTMAQRTAEEHVATAHQQADKIRTDALAAAENIARDAQIHAHNVRREADKVLYDARAGAEQIGQEARAAAEEARRNAEKIVLDAQARADAVAAEAKANAEQLSLQAQQRYDDVVGSLGVKREALQEQIEALEQFDREYRGRLMSFMQGQLRALWVDQPQVVGELPAPDESAGRHGSADPEPEAVVPAQRRPLEDGVEGPREAAGDEADDEDGQTPGER</sequence>
<dbReference type="InterPro" id="IPR007793">
    <property type="entry name" value="DivIVA_fam"/>
</dbReference>
<evidence type="ECO:0000313" key="2">
    <source>
        <dbReference type="EMBL" id="GIE51792.1"/>
    </source>
</evidence>
<feature type="region of interest" description="Disordered" evidence="1">
    <location>
        <begin position="206"/>
        <end position="261"/>
    </location>
</feature>